<evidence type="ECO:0000256" key="8">
    <source>
        <dbReference type="SAM" id="Phobius"/>
    </source>
</evidence>
<feature type="region of interest" description="Disordered" evidence="7">
    <location>
        <begin position="746"/>
        <end position="774"/>
    </location>
</feature>
<comment type="subcellular location">
    <subcellularLocation>
        <location evidence="1">Membrane</location>
        <topology evidence="1">Multi-pass membrane protein</topology>
    </subcellularLocation>
</comment>
<evidence type="ECO:0000256" key="3">
    <source>
        <dbReference type="ARBA" id="ARBA00022676"/>
    </source>
</evidence>
<dbReference type="SUPFAM" id="SSF53448">
    <property type="entry name" value="Nucleotide-diphospho-sugar transferases"/>
    <property type="match status" value="1"/>
</dbReference>
<dbReference type="PANTHER" id="PTHR22914">
    <property type="entry name" value="CHITIN SYNTHASE"/>
    <property type="match status" value="1"/>
</dbReference>
<keyword evidence="5 8" id="KW-1133">Transmembrane helix</keyword>
<evidence type="ECO:0000256" key="4">
    <source>
        <dbReference type="ARBA" id="ARBA00022692"/>
    </source>
</evidence>
<evidence type="ECO:0000256" key="7">
    <source>
        <dbReference type="SAM" id="MobiDB-lite"/>
    </source>
</evidence>
<feature type="compositionally biased region" description="Polar residues" evidence="7">
    <location>
        <begin position="746"/>
        <end position="755"/>
    </location>
</feature>
<evidence type="ECO:0000256" key="2">
    <source>
        <dbReference type="ARBA" id="ARBA00012543"/>
    </source>
</evidence>
<dbReference type="GO" id="GO:0006031">
    <property type="term" value="P:chitin biosynthetic process"/>
    <property type="evidence" value="ECO:0007669"/>
    <property type="project" value="TreeGrafter"/>
</dbReference>
<dbReference type="PANTHER" id="PTHR22914:SF42">
    <property type="entry name" value="CHITIN SYNTHASE"/>
    <property type="match status" value="1"/>
</dbReference>
<keyword evidence="6 8" id="KW-0472">Membrane</keyword>
<dbReference type="GO" id="GO:0071944">
    <property type="term" value="C:cell periphery"/>
    <property type="evidence" value="ECO:0007669"/>
    <property type="project" value="TreeGrafter"/>
</dbReference>
<keyword evidence="4 8" id="KW-0812">Transmembrane</keyword>
<organism evidence="9 10">
    <name type="scientific">Caerostris extrusa</name>
    <name type="common">Bark spider</name>
    <name type="synonym">Caerostris bankana</name>
    <dbReference type="NCBI Taxonomy" id="172846"/>
    <lineage>
        <taxon>Eukaryota</taxon>
        <taxon>Metazoa</taxon>
        <taxon>Ecdysozoa</taxon>
        <taxon>Arthropoda</taxon>
        <taxon>Chelicerata</taxon>
        <taxon>Arachnida</taxon>
        <taxon>Araneae</taxon>
        <taxon>Araneomorphae</taxon>
        <taxon>Entelegynae</taxon>
        <taxon>Araneoidea</taxon>
        <taxon>Araneidae</taxon>
        <taxon>Caerostris</taxon>
    </lineage>
</organism>
<evidence type="ECO:0000256" key="6">
    <source>
        <dbReference type="ARBA" id="ARBA00023136"/>
    </source>
</evidence>
<dbReference type="InterPro" id="IPR029044">
    <property type="entry name" value="Nucleotide-diphossugar_trans"/>
</dbReference>
<sequence>MDVSKTSTALSLNVKYLRCGWNDYRALDGSEDRWLCTLLLQRGYRVEYSAASDAYTHCPETFAEFYTQRRRWAPSTLANIMDLLVNYKKTVQCNDNISRLYIVYQVLLMIGTILGPGTIFLMLVGAMVSAFGISNWQSFIANLVPIIFFILICFYAKNDIQILIAEIFSSLYALLMMAVLVGISLQLVIDGITSPSAIFILAMTASFLVAALAHPQEFWCVVHGLIYFLSVPSMYLLLALYSFINLHVVSWGTREVQTKKSKKQLEAERLQAQAAAAQQPTKKGGMLEFMHLLNNPIEEEGSISFGLANLFRCMCCTYPKPDPYALHVAKLESHLKDIDTNIQNMQRQLDTSGQRLSGFRRRSSLHLTARDMSAVQEGGDFSDEEIYDEEPNDDPEDHTYNQPDNIEYWLTDRSLKNSPIKRLSEEEKVFWTQLIKTYLYPLADKPEEKAKVTKQLLDLRNKVVFGVLMLNSLFILIVFLLQMQKETLHIEWPLNGKANITYVAINEEIKIEMTYLQLEPINLVLVFFFTLILVVQFIAMLFHRLETLSHILASTHLIDQNKGPDDADFSQLTKQLKKQGLEEEGDEGKVEVDMPIQNAEVTENTNALIPNGSVQRRSVANLRVPERPKFRSLSMAKETDLMKIIKKYPEIRQNIRRMSKNPNILDVLQRRTSCSMEQNTASATPQDTLRSNIALLDMEFGTPTGSARNSRYSMSNPAFDTGSVNSIEMVNLPPIHRFDRASFANRGSSSLANSSLRRKLDKIKENDNKKEENV</sequence>
<reference evidence="9 10" key="1">
    <citation type="submission" date="2021-06" db="EMBL/GenBank/DDBJ databases">
        <title>Caerostris extrusa draft genome.</title>
        <authorList>
            <person name="Kono N."/>
            <person name="Arakawa K."/>
        </authorList>
    </citation>
    <scope>NUCLEOTIDE SEQUENCE [LARGE SCALE GENOMIC DNA]</scope>
</reference>
<dbReference type="AlphaFoldDB" id="A0AAV4SNA9"/>
<dbReference type="Pfam" id="PF03142">
    <property type="entry name" value="Chitin_synth_2"/>
    <property type="match status" value="1"/>
</dbReference>
<dbReference type="GO" id="GO:0016020">
    <property type="term" value="C:membrane"/>
    <property type="evidence" value="ECO:0007669"/>
    <property type="project" value="UniProtKB-SubCell"/>
</dbReference>
<comment type="caution">
    <text evidence="9">The sequence shown here is derived from an EMBL/GenBank/DDBJ whole genome shotgun (WGS) entry which is preliminary data.</text>
</comment>
<feature type="transmembrane region" description="Helical" evidence="8">
    <location>
        <begin position="521"/>
        <end position="542"/>
    </location>
</feature>
<dbReference type="Proteomes" id="UP001054945">
    <property type="component" value="Unassembled WGS sequence"/>
</dbReference>
<feature type="compositionally biased region" description="Acidic residues" evidence="7">
    <location>
        <begin position="380"/>
        <end position="396"/>
    </location>
</feature>
<dbReference type="GO" id="GO:0004100">
    <property type="term" value="F:chitin synthase activity"/>
    <property type="evidence" value="ECO:0007669"/>
    <property type="project" value="UniProtKB-EC"/>
</dbReference>
<feature type="region of interest" description="Disordered" evidence="7">
    <location>
        <begin position="379"/>
        <end position="402"/>
    </location>
</feature>
<proteinExistence type="predicted"/>
<keyword evidence="3" id="KW-0808">Transferase</keyword>
<feature type="transmembrane region" description="Helical" evidence="8">
    <location>
        <begin position="195"/>
        <end position="213"/>
    </location>
</feature>
<dbReference type="EC" id="2.4.1.16" evidence="2"/>
<name>A0AAV4SNA9_CAEEX</name>
<evidence type="ECO:0000313" key="10">
    <source>
        <dbReference type="Proteomes" id="UP001054945"/>
    </source>
</evidence>
<feature type="compositionally biased region" description="Basic and acidic residues" evidence="7">
    <location>
        <begin position="762"/>
        <end position="774"/>
    </location>
</feature>
<dbReference type="InterPro" id="IPR004835">
    <property type="entry name" value="Chitin_synth"/>
</dbReference>
<evidence type="ECO:0000256" key="5">
    <source>
        <dbReference type="ARBA" id="ARBA00022989"/>
    </source>
</evidence>
<dbReference type="EMBL" id="BPLR01009880">
    <property type="protein sequence ID" value="GIY35245.1"/>
    <property type="molecule type" value="Genomic_DNA"/>
</dbReference>
<feature type="transmembrane region" description="Helical" evidence="8">
    <location>
        <begin position="225"/>
        <end position="244"/>
    </location>
</feature>
<accession>A0AAV4SNA9</accession>
<feature type="transmembrane region" description="Helical" evidence="8">
    <location>
        <begin position="168"/>
        <end position="189"/>
    </location>
</feature>
<evidence type="ECO:0000313" key="9">
    <source>
        <dbReference type="EMBL" id="GIY35245.1"/>
    </source>
</evidence>
<feature type="transmembrane region" description="Helical" evidence="8">
    <location>
        <begin position="463"/>
        <end position="481"/>
    </location>
</feature>
<feature type="transmembrane region" description="Helical" evidence="8">
    <location>
        <begin position="139"/>
        <end position="156"/>
    </location>
</feature>
<evidence type="ECO:0000256" key="1">
    <source>
        <dbReference type="ARBA" id="ARBA00004141"/>
    </source>
</evidence>
<gene>
    <name evidence="9" type="primary">chs-2</name>
    <name evidence="9" type="ORF">CEXT_688531</name>
</gene>
<keyword evidence="10" id="KW-1185">Reference proteome</keyword>
<feature type="transmembrane region" description="Helical" evidence="8">
    <location>
        <begin position="106"/>
        <end position="133"/>
    </location>
</feature>
<keyword evidence="3" id="KW-0328">Glycosyltransferase</keyword>
<protein>
    <recommendedName>
        <fullName evidence="2">chitin synthase</fullName>
        <ecNumber evidence="2">2.4.1.16</ecNumber>
    </recommendedName>
</protein>